<sequence>MREENPDKRMFYKLIFLMVVSLLIVIVYIWKWTTDDPKKQEPEEMFQKTEQQENMNEPDDLDRDKINDVLTDDEDKNTEAQETDTKEERKPNEHVENNQEEIDLEQKYINQYSEQEVEQAKEQAEKVLALYLLQVTDWSKWNGAVTLSYLEKVKKEMTKYEDEKTKRELEAIELFASQPVKGGEITYGAFATWHVTVKGKSTSKPMQLYYIALQKEGDNWVVSDMITPNNQNMEGEGKGEK</sequence>
<dbReference type="AlphaFoldDB" id="A0A265N9F4"/>
<organism evidence="4 5">
    <name type="scientific">Virgibacillus indicus</name>
    <dbReference type="NCBI Taxonomy" id="2024554"/>
    <lineage>
        <taxon>Bacteria</taxon>
        <taxon>Bacillati</taxon>
        <taxon>Bacillota</taxon>
        <taxon>Bacilli</taxon>
        <taxon>Bacillales</taxon>
        <taxon>Bacillaceae</taxon>
        <taxon>Virgibacillus</taxon>
    </lineage>
</organism>
<evidence type="ECO:0000313" key="5">
    <source>
        <dbReference type="Proteomes" id="UP000216498"/>
    </source>
</evidence>
<evidence type="ECO:0000313" key="4">
    <source>
        <dbReference type="EMBL" id="OZU88642.1"/>
    </source>
</evidence>
<dbReference type="EMBL" id="NPMS01000004">
    <property type="protein sequence ID" value="OZU88642.1"/>
    <property type="molecule type" value="Genomic_DNA"/>
</dbReference>
<dbReference type="RefSeq" id="WP_094885738.1">
    <property type="nucleotide sequence ID" value="NZ_NPMS01000004.1"/>
</dbReference>
<feature type="coiled-coil region" evidence="1">
    <location>
        <begin position="110"/>
        <end position="170"/>
    </location>
</feature>
<feature type="region of interest" description="Disordered" evidence="2">
    <location>
        <begin position="41"/>
        <end position="103"/>
    </location>
</feature>
<dbReference type="OrthoDB" id="2963128at2"/>
<keyword evidence="1" id="KW-0175">Coiled coil</keyword>
<keyword evidence="5" id="KW-1185">Reference proteome</keyword>
<gene>
    <name evidence="4" type="ORF">CIL03_10125</name>
</gene>
<evidence type="ECO:0008006" key="6">
    <source>
        <dbReference type="Google" id="ProtNLM"/>
    </source>
</evidence>
<accession>A0A265N9F4</accession>
<dbReference type="Proteomes" id="UP000216498">
    <property type="component" value="Unassembled WGS sequence"/>
</dbReference>
<keyword evidence="3" id="KW-0472">Membrane</keyword>
<feature type="compositionally biased region" description="Basic and acidic residues" evidence="2">
    <location>
        <begin position="41"/>
        <end position="51"/>
    </location>
</feature>
<keyword evidence="3" id="KW-1133">Transmembrane helix</keyword>
<keyword evidence="3" id="KW-0812">Transmembrane</keyword>
<comment type="caution">
    <text evidence="4">The sequence shown here is derived from an EMBL/GenBank/DDBJ whole genome shotgun (WGS) entry which is preliminary data.</text>
</comment>
<feature type="transmembrane region" description="Helical" evidence="3">
    <location>
        <begin position="12"/>
        <end position="30"/>
    </location>
</feature>
<evidence type="ECO:0000256" key="3">
    <source>
        <dbReference type="SAM" id="Phobius"/>
    </source>
</evidence>
<reference evidence="4 5" key="1">
    <citation type="submission" date="2017-08" db="EMBL/GenBank/DDBJ databases">
        <title>Virgibacillus indicus sp. nov. and Virgibacillus profoundi sp. nov, two moderately halophilic bacteria isolated from marine sediment by using the Microfluidic Streak Plate.</title>
        <authorList>
            <person name="Xu B."/>
            <person name="Hu B."/>
            <person name="Wang J."/>
            <person name="Zhu Y."/>
            <person name="Huang L."/>
            <person name="Du W."/>
            <person name="Huang Y."/>
        </authorList>
    </citation>
    <scope>NUCLEOTIDE SEQUENCE [LARGE SCALE GENOMIC DNA]</scope>
    <source>
        <strain evidence="4 5">IO3-P2-C2</strain>
    </source>
</reference>
<protein>
    <recommendedName>
        <fullName evidence="6">DUF1510 domain-containing protein</fullName>
    </recommendedName>
</protein>
<name>A0A265N9F4_9BACI</name>
<evidence type="ECO:0000256" key="2">
    <source>
        <dbReference type="SAM" id="MobiDB-lite"/>
    </source>
</evidence>
<feature type="compositionally biased region" description="Basic and acidic residues" evidence="2">
    <location>
        <begin position="77"/>
        <end position="97"/>
    </location>
</feature>
<proteinExistence type="predicted"/>
<evidence type="ECO:0000256" key="1">
    <source>
        <dbReference type="SAM" id="Coils"/>
    </source>
</evidence>